<protein>
    <submittedName>
        <fullName evidence="1">Uncharacterized protein</fullName>
    </submittedName>
</protein>
<gene>
    <name evidence="1" type="ORF">LEP1GSC016_1353</name>
</gene>
<name>M6C8E0_LEPBO</name>
<dbReference type="Proteomes" id="UP000011873">
    <property type="component" value="Unassembled WGS sequence"/>
</dbReference>
<proteinExistence type="predicted"/>
<organism evidence="1 2">
    <name type="scientific">Leptospira borgpetersenii serovar Hardjo-bovis str. Sponselee</name>
    <dbReference type="NCBI Taxonomy" id="1303729"/>
    <lineage>
        <taxon>Bacteria</taxon>
        <taxon>Pseudomonadati</taxon>
        <taxon>Spirochaetota</taxon>
        <taxon>Spirochaetia</taxon>
        <taxon>Leptospirales</taxon>
        <taxon>Leptospiraceae</taxon>
        <taxon>Leptospira</taxon>
    </lineage>
</organism>
<comment type="caution">
    <text evidence="1">The sequence shown here is derived from an EMBL/GenBank/DDBJ whole genome shotgun (WGS) entry which is preliminary data.</text>
</comment>
<evidence type="ECO:0000313" key="2">
    <source>
        <dbReference type="Proteomes" id="UP000011873"/>
    </source>
</evidence>
<evidence type="ECO:0000313" key="1">
    <source>
        <dbReference type="EMBL" id="EMJ85053.1"/>
    </source>
</evidence>
<dbReference type="PATRIC" id="fig|1218567.3.peg.106"/>
<dbReference type="EMBL" id="ANMU01000005">
    <property type="protein sequence ID" value="EMJ85053.1"/>
    <property type="molecule type" value="Genomic_DNA"/>
</dbReference>
<reference evidence="1 2" key="1">
    <citation type="submission" date="2013-01" db="EMBL/GenBank/DDBJ databases">
        <authorList>
            <person name="Harkins D.M."/>
            <person name="Durkin A.S."/>
            <person name="Brinkac L.M."/>
            <person name="Haft D.H."/>
            <person name="Selengut J.D."/>
            <person name="Sanka R."/>
            <person name="DePew J."/>
            <person name="Purushe J."/>
            <person name="Galloway R.L."/>
            <person name="Vinetz J.M."/>
            <person name="Sutton G.G."/>
            <person name="Nierman W.C."/>
            <person name="Fouts D.E."/>
        </authorList>
    </citation>
    <scope>NUCLEOTIDE SEQUENCE [LARGE SCALE GENOMIC DNA]</scope>
    <source>
        <strain evidence="1 2">Sponselee CDC</strain>
    </source>
</reference>
<sequence length="41" mass="4933">MIFERSSCVNLLERGKNLRPFILTVTKNCDENSERKHRIHF</sequence>
<dbReference type="AlphaFoldDB" id="M6C8E0"/>
<accession>M6C8E0</accession>